<dbReference type="Proteomes" id="UP000266673">
    <property type="component" value="Unassembled WGS sequence"/>
</dbReference>
<dbReference type="EMBL" id="QKWP01000187">
    <property type="protein sequence ID" value="RIB25107.1"/>
    <property type="molecule type" value="Genomic_DNA"/>
</dbReference>
<reference evidence="2 3" key="1">
    <citation type="submission" date="2018-06" db="EMBL/GenBank/DDBJ databases">
        <title>Comparative genomics reveals the genomic features of Rhizophagus irregularis, R. cerebriforme, R. diaphanum and Gigaspora rosea, and their symbiotic lifestyle signature.</title>
        <authorList>
            <person name="Morin E."/>
            <person name="San Clemente H."/>
            <person name="Chen E.C.H."/>
            <person name="De La Providencia I."/>
            <person name="Hainaut M."/>
            <person name="Kuo A."/>
            <person name="Kohler A."/>
            <person name="Murat C."/>
            <person name="Tang N."/>
            <person name="Roy S."/>
            <person name="Loubradou J."/>
            <person name="Henrissat B."/>
            <person name="Grigoriev I.V."/>
            <person name="Corradi N."/>
            <person name="Roux C."/>
            <person name="Martin F.M."/>
        </authorList>
    </citation>
    <scope>NUCLEOTIDE SEQUENCE [LARGE SCALE GENOMIC DNA]</scope>
    <source>
        <strain evidence="2 3">DAOM 194757</strain>
    </source>
</reference>
<accession>A0A397VUQ5</accession>
<evidence type="ECO:0000313" key="3">
    <source>
        <dbReference type="Proteomes" id="UP000266673"/>
    </source>
</evidence>
<comment type="caution">
    <text evidence="2">The sequence shown here is derived from an EMBL/GenBank/DDBJ whole genome shotgun (WGS) entry which is preliminary data.</text>
</comment>
<dbReference type="AlphaFoldDB" id="A0A397VUQ5"/>
<dbReference type="Pfam" id="PF00240">
    <property type="entry name" value="ubiquitin"/>
    <property type="match status" value="1"/>
</dbReference>
<keyword evidence="3" id="KW-1185">Reference proteome</keyword>
<dbReference type="InterPro" id="IPR000626">
    <property type="entry name" value="Ubiquitin-like_dom"/>
</dbReference>
<sequence>MSLTKTSVNSVNYVRRYCGYIHINASNCTKVIVKESKWTASFDIRDYDTIINLKNDIEDKYNINADEQVIVYKDKILEDNQTFEYLRKNLGFRPDEDTFHLIRRAKVPRDDPKKIHNELYTKAFQTYQTSQEPIPKDGLIKVILPNRVLEIPTSGRDTINSLERAIFESANIDMSRKTEKYSCSDYGVSLKLVFKNKVINDRKLDPNFSLSSTLQSLGICPRRPSSNHNGNSIVFCTLNFHGG</sequence>
<dbReference type="SUPFAM" id="SSF54236">
    <property type="entry name" value="Ubiquitin-like"/>
    <property type="match status" value="1"/>
</dbReference>
<dbReference type="SMART" id="SM00213">
    <property type="entry name" value="UBQ"/>
    <property type="match status" value="1"/>
</dbReference>
<dbReference type="Gene3D" id="3.10.20.90">
    <property type="entry name" value="Phosphatidylinositol 3-kinase Catalytic Subunit, Chain A, domain 1"/>
    <property type="match status" value="1"/>
</dbReference>
<dbReference type="PROSITE" id="PS50053">
    <property type="entry name" value="UBIQUITIN_2"/>
    <property type="match status" value="1"/>
</dbReference>
<name>A0A397VUQ5_9GLOM</name>
<dbReference type="CDD" id="cd17039">
    <property type="entry name" value="Ubl_ubiquitin_like"/>
    <property type="match status" value="1"/>
</dbReference>
<evidence type="ECO:0000313" key="2">
    <source>
        <dbReference type="EMBL" id="RIB25107.1"/>
    </source>
</evidence>
<feature type="domain" description="Ubiquitin-like" evidence="1">
    <location>
        <begin position="29"/>
        <end position="84"/>
    </location>
</feature>
<proteinExistence type="predicted"/>
<protein>
    <recommendedName>
        <fullName evidence="1">Ubiquitin-like domain-containing protein</fullName>
    </recommendedName>
</protein>
<dbReference type="InterPro" id="IPR029071">
    <property type="entry name" value="Ubiquitin-like_domsf"/>
</dbReference>
<evidence type="ECO:0000259" key="1">
    <source>
        <dbReference type="PROSITE" id="PS50053"/>
    </source>
</evidence>
<gene>
    <name evidence="2" type="ORF">C2G38_2278553</name>
</gene>
<organism evidence="2 3">
    <name type="scientific">Gigaspora rosea</name>
    <dbReference type="NCBI Taxonomy" id="44941"/>
    <lineage>
        <taxon>Eukaryota</taxon>
        <taxon>Fungi</taxon>
        <taxon>Fungi incertae sedis</taxon>
        <taxon>Mucoromycota</taxon>
        <taxon>Glomeromycotina</taxon>
        <taxon>Glomeromycetes</taxon>
        <taxon>Diversisporales</taxon>
        <taxon>Gigasporaceae</taxon>
        <taxon>Gigaspora</taxon>
    </lineage>
</organism>
<dbReference type="OrthoDB" id="1885901at2759"/>